<dbReference type="CDD" id="cd07814">
    <property type="entry name" value="SRPBCC_CalC_Aha1-like"/>
    <property type="match status" value="1"/>
</dbReference>
<sequence>MSQHVIVKDYPYPRPLVWAALTDPQLVPLWTSAGQGGRPEGFVPKAGTRFRFVGKPFPGWDGIVLCEVLDAQAPSLLRYTWRNKVGDSPSLVTNRLEEVPGGTRLTWSHTGFRGAEGFIMARLLGSVRRKMLSRGLPAVLNDLDAGEHLQPGGALHPGA</sequence>
<reference evidence="4" key="1">
    <citation type="journal article" date="2019" name="Int. J. Syst. Evol. Microbiol.">
        <title>The Global Catalogue of Microorganisms (GCM) 10K type strain sequencing project: providing services to taxonomists for standard genome sequencing and annotation.</title>
        <authorList>
            <consortium name="The Broad Institute Genomics Platform"/>
            <consortium name="The Broad Institute Genome Sequencing Center for Infectious Disease"/>
            <person name="Wu L."/>
            <person name="Ma J."/>
        </authorList>
    </citation>
    <scope>NUCLEOTIDE SEQUENCE [LARGE SCALE GENOMIC DNA]</scope>
    <source>
        <strain evidence="4">CCUG 63830</strain>
    </source>
</reference>
<protein>
    <submittedName>
        <fullName evidence="3">SRPBCC domain-containing protein</fullName>
    </submittedName>
</protein>
<dbReference type="RefSeq" id="WP_224610642.1">
    <property type="nucleotide sequence ID" value="NZ_JAIQXV010000015.1"/>
</dbReference>
<dbReference type="Gene3D" id="3.30.530.20">
    <property type="match status" value="1"/>
</dbReference>
<keyword evidence="4" id="KW-1185">Reference proteome</keyword>
<organism evidence="3 4">
    <name type="scientific">Deinococcus multiflagellatus</name>
    <dbReference type="NCBI Taxonomy" id="1656887"/>
    <lineage>
        <taxon>Bacteria</taxon>
        <taxon>Thermotogati</taxon>
        <taxon>Deinococcota</taxon>
        <taxon>Deinococci</taxon>
        <taxon>Deinococcales</taxon>
        <taxon>Deinococcaceae</taxon>
        <taxon>Deinococcus</taxon>
    </lineage>
</organism>
<evidence type="ECO:0000313" key="3">
    <source>
        <dbReference type="EMBL" id="MFC6661437.1"/>
    </source>
</evidence>
<dbReference type="Proteomes" id="UP001596317">
    <property type="component" value="Unassembled WGS sequence"/>
</dbReference>
<dbReference type="InterPro" id="IPR013538">
    <property type="entry name" value="ASHA1/2-like_C"/>
</dbReference>
<feature type="domain" description="Activator of Hsp90 ATPase homologue 1/2-like C-terminal" evidence="2">
    <location>
        <begin position="12"/>
        <end position="117"/>
    </location>
</feature>
<comment type="similarity">
    <text evidence="1">Belongs to the AHA1 family.</text>
</comment>
<dbReference type="EMBL" id="JBHSWB010000001">
    <property type="protein sequence ID" value="MFC6661437.1"/>
    <property type="molecule type" value="Genomic_DNA"/>
</dbReference>
<evidence type="ECO:0000259" key="2">
    <source>
        <dbReference type="Pfam" id="PF08327"/>
    </source>
</evidence>
<comment type="caution">
    <text evidence="3">The sequence shown here is derived from an EMBL/GenBank/DDBJ whole genome shotgun (WGS) entry which is preliminary data.</text>
</comment>
<dbReference type="Pfam" id="PF08327">
    <property type="entry name" value="AHSA1"/>
    <property type="match status" value="1"/>
</dbReference>
<dbReference type="InterPro" id="IPR023393">
    <property type="entry name" value="START-like_dom_sf"/>
</dbReference>
<evidence type="ECO:0000256" key="1">
    <source>
        <dbReference type="ARBA" id="ARBA00006817"/>
    </source>
</evidence>
<proteinExistence type="inferred from homology"/>
<accession>A0ABW1ZMB5</accession>
<evidence type="ECO:0000313" key="4">
    <source>
        <dbReference type="Proteomes" id="UP001596317"/>
    </source>
</evidence>
<dbReference type="SUPFAM" id="SSF55961">
    <property type="entry name" value="Bet v1-like"/>
    <property type="match status" value="1"/>
</dbReference>
<gene>
    <name evidence="3" type="ORF">ACFP90_14600</name>
</gene>
<name>A0ABW1ZMB5_9DEIO</name>